<dbReference type="EMBL" id="CH473997">
    <property type="protein sequence ID" value="EDL92067.1"/>
    <property type="molecule type" value="Genomic_DNA"/>
</dbReference>
<dbReference type="InterPro" id="IPR033205">
    <property type="entry name" value="COP9_CSN8"/>
</dbReference>
<comment type="function">
    <text evidence="8">Component of the COP9 signalosome complex (CSN), a complex involved in various cellular and developmental processes. The CSN complex is an essential regulator of the ubiquitin (Ubl) conjugation pathway by mediating the deneddylation of the cullin subunits of SCF-type E3 ligase complexes, leading to decrease the Ubl ligase activity of SCF-type complexes such as SCF, CSA or DDB2. The complex is also involved in phosphorylation of p53/TP53, c-jun/JUN, IkappaBalpha/NFKBIA, ITPK1 and IRF8/ICSBP, possibly via its association with CK2 and PKD kinases. CSN-dependent phosphorylation of TP53 and JUN promotes and protects degradation by the Ubl system, respectively.</text>
</comment>
<dbReference type="GO" id="GO:0010387">
    <property type="term" value="P:COP9 signalosome assembly"/>
    <property type="evidence" value="ECO:0007669"/>
    <property type="project" value="InterPro"/>
</dbReference>
<evidence type="ECO:0000259" key="12">
    <source>
        <dbReference type="Pfam" id="PF10075"/>
    </source>
</evidence>
<sequence>MVLLFSHGDCGCERCSPTITSFLGRRIQAAAKPLPVTVACLRKPVPPSLEQVLQSTEVAGQSARCPASQPRRRLGNDDTFAHAYGEPASYVIEGATPRGPACALVRRGGGGESGREDAMYGQLLALYLLQNDMNNARYLWKRIPPAIKSANSELGGIWSVGQRIWQRDFPGIYTTINAHQWSETVQPIMEALRDATRRRAFALVSQAYTSIIADDFAAFVGLPVEEAVKGVLEQGWQADSTTRMVLPRKPAPGALDVSLNRFIPLSEPAPVPPIPNEQQLARLTDYVAFLEN</sequence>
<evidence type="ECO:0000256" key="8">
    <source>
        <dbReference type="ARBA" id="ARBA00057197"/>
    </source>
</evidence>
<evidence type="ECO:0000256" key="7">
    <source>
        <dbReference type="ARBA" id="ARBA00023242"/>
    </source>
</evidence>
<evidence type="ECO:0000313" key="13">
    <source>
        <dbReference type="EMBL" id="EDL92067.1"/>
    </source>
</evidence>
<name>A6JQL8_RAT</name>
<evidence type="ECO:0000256" key="6">
    <source>
        <dbReference type="ARBA" id="ARBA00022790"/>
    </source>
</evidence>
<keyword evidence="7" id="KW-0539">Nucleus</keyword>
<dbReference type="FunFam" id="1.25.40.990:FF:000011">
    <property type="entry name" value="COP9 signalosome complex subunit 8-like Protein"/>
    <property type="match status" value="1"/>
</dbReference>
<reference evidence="13 14" key="1">
    <citation type="submission" date="2005-09" db="EMBL/GenBank/DDBJ databases">
        <authorList>
            <person name="Mural R.J."/>
            <person name="Li P.W."/>
            <person name="Adams M.D."/>
            <person name="Amanatides P.G."/>
            <person name="Baden-Tillson H."/>
            <person name="Barnstead M."/>
            <person name="Chin S.H."/>
            <person name="Dew I."/>
            <person name="Evans C.A."/>
            <person name="Ferriera S."/>
            <person name="Flanigan M."/>
            <person name="Fosler C."/>
            <person name="Glodek A."/>
            <person name="Gu Z."/>
            <person name="Holt R.A."/>
            <person name="Jennings D."/>
            <person name="Kraft C.L."/>
            <person name="Lu F."/>
            <person name="Nguyen T."/>
            <person name="Nusskern D.R."/>
            <person name="Pfannkoch C.M."/>
            <person name="Sitter C."/>
            <person name="Sutton G.G."/>
            <person name="Venter J.C."/>
            <person name="Wang Z."/>
            <person name="Woodage T."/>
            <person name="Zheng X.H."/>
            <person name="Zhong F."/>
        </authorList>
    </citation>
    <scope>NUCLEOTIDE SEQUENCE [LARGE SCALE GENOMIC DNA]</scope>
    <source>
        <strain>BN</strain>
        <strain evidence="14">Sprague-Dawley</strain>
    </source>
</reference>
<evidence type="ECO:0000256" key="11">
    <source>
        <dbReference type="ARBA" id="ARBA00080226"/>
    </source>
</evidence>
<dbReference type="PANTHER" id="PTHR13339">
    <property type="entry name" value="COP9 SIGNALOSOME COMPLEX SUBUNIT 8"/>
    <property type="match status" value="1"/>
</dbReference>
<protein>
    <recommendedName>
        <fullName evidence="4">COP9 signalosome complex subunit 8</fullName>
    </recommendedName>
    <alternativeName>
        <fullName evidence="11">COP9 homolog</fullName>
    </alternativeName>
    <alternativeName>
        <fullName evidence="10">JAB1-containing signalosome subunit 8</fullName>
    </alternativeName>
</protein>
<evidence type="ECO:0000256" key="1">
    <source>
        <dbReference type="ARBA" id="ARBA00004123"/>
    </source>
</evidence>
<feature type="domain" description="CSN8/PSMD8/EIF3K" evidence="12">
    <location>
        <begin position="117"/>
        <end position="250"/>
    </location>
</feature>
<dbReference type="PANTHER" id="PTHR13339:SF0">
    <property type="entry name" value="COP9 SIGNALOSOME COMPLEX SUBUNIT 8"/>
    <property type="match status" value="1"/>
</dbReference>
<comment type="similarity">
    <text evidence="3">Belongs to the CSN8 family.</text>
</comment>
<keyword evidence="6" id="KW-0736">Signalosome</keyword>
<dbReference type="InterPro" id="IPR033464">
    <property type="entry name" value="CSN8_PSD8_EIF3K"/>
</dbReference>
<evidence type="ECO:0000256" key="5">
    <source>
        <dbReference type="ARBA" id="ARBA00022490"/>
    </source>
</evidence>
<comment type="subunit">
    <text evidence="9">Component of the CSN complex, composed of COPS1/GPS1, COPS2, COPS3, COPS4, COPS5, COPS6, COPS7 (COPS7A or COPS7B), COPS8 and COPS9. In the complex, it probably interacts directly with COPS3, COPS4 and COPS7 (COPS7A or COPS7B).</text>
</comment>
<evidence type="ECO:0000256" key="2">
    <source>
        <dbReference type="ARBA" id="ARBA00004496"/>
    </source>
</evidence>
<gene>
    <name evidence="13" type="ORF">rCG_55492</name>
</gene>
<organism evidence="13 14">
    <name type="scientific">Rattus norvegicus</name>
    <name type="common">Rat</name>
    <dbReference type="NCBI Taxonomy" id="10116"/>
    <lineage>
        <taxon>Eukaryota</taxon>
        <taxon>Metazoa</taxon>
        <taxon>Chordata</taxon>
        <taxon>Craniata</taxon>
        <taxon>Vertebrata</taxon>
        <taxon>Euteleostomi</taxon>
        <taxon>Mammalia</taxon>
        <taxon>Eutheria</taxon>
        <taxon>Euarchontoglires</taxon>
        <taxon>Glires</taxon>
        <taxon>Rodentia</taxon>
        <taxon>Myomorpha</taxon>
        <taxon>Muroidea</taxon>
        <taxon>Muridae</taxon>
        <taxon>Murinae</taxon>
        <taxon>Rattus</taxon>
    </lineage>
</organism>
<evidence type="ECO:0000256" key="3">
    <source>
        <dbReference type="ARBA" id="ARBA00008252"/>
    </source>
</evidence>
<evidence type="ECO:0000256" key="4">
    <source>
        <dbReference type="ARBA" id="ARBA00014875"/>
    </source>
</evidence>
<proteinExistence type="inferred from homology"/>
<evidence type="ECO:0000256" key="9">
    <source>
        <dbReference type="ARBA" id="ARBA00062660"/>
    </source>
</evidence>
<dbReference type="GO" id="GO:0008180">
    <property type="term" value="C:COP9 signalosome"/>
    <property type="evidence" value="ECO:0007669"/>
    <property type="project" value="UniProtKB-KW"/>
</dbReference>
<dbReference type="GO" id="GO:0005737">
    <property type="term" value="C:cytoplasm"/>
    <property type="evidence" value="ECO:0007669"/>
    <property type="project" value="UniProtKB-SubCell"/>
</dbReference>
<dbReference type="Pfam" id="PF10075">
    <property type="entry name" value="CSN8_PSD8_EIF3K"/>
    <property type="match status" value="1"/>
</dbReference>
<dbReference type="AlphaFoldDB" id="A6JQL8"/>
<accession>A6JQL8</accession>
<evidence type="ECO:0000313" key="14">
    <source>
        <dbReference type="Proteomes" id="UP000234681"/>
    </source>
</evidence>
<dbReference type="Proteomes" id="UP000234681">
    <property type="component" value="Chromosome 9"/>
</dbReference>
<keyword evidence="5" id="KW-0963">Cytoplasm</keyword>
<comment type="subcellular location">
    <subcellularLocation>
        <location evidence="2">Cytoplasm</location>
    </subcellularLocation>
    <subcellularLocation>
        <location evidence="1">Nucleus</location>
    </subcellularLocation>
</comment>
<dbReference type="Gene3D" id="1.25.40.990">
    <property type="match status" value="1"/>
</dbReference>
<evidence type="ECO:0000256" key="10">
    <source>
        <dbReference type="ARBA" id="ARBA00078751"/>
    </source>
</evidence>
<dbReference type="GO" id="GO:0000338">
    <property type="term" value="P:protein deneddylation"/>
    <property type="evidence" value="ECO:0007669"/>
    <property type="project" value="InterPro"/>
</dbReference>